<dbReference type="Pfam" id="PF13356">
    <property type="entry name" value="Arm-DNA-bind_3"/>
    <property type="match status" value="1"/>
</dbReference>
<dbReference type="CDD" id="cd00796">
    <property type="entry name" value="INT_Rci_Hp1_C"/>
    <property type="match status" value="1"/>
</dbReference>
<dbReference type="Pfam" id="PF00589">
    <property type="entry name" value="Phage_integrase"/>
    <property type="match status" value="2"/>
</dbReference>
<dbReference type="InterPro" id="IPR025166">
    <property type="entry name" value="Integrase_DNA_bind_dom"/>
</dbReference>
<dbReference type="InterPro" id="IPR053876">
    <property type="entry name" value="Phage_int_M"/>
</dbReference>
<evidence type="ECO:0000259" key="7">
    <source>
        <dbReference type="PROSITE" id="PS51900"/>
    </source>
</evidence>
<dbReference type="InterPro" id="IPR044068">
    <property type="entry name" value="CB"/>
</dbReference>
<dbReference type="InterPro" id="IPR002104">
    <property type="entry name" value="Integrase_catalytic"/>
</dbReference>
<dbReference type="InterPro" id="IPR050808">
    <property type="entry name" value="Phage_Integrase"/>
</dbReference>
<reference evidence="8 9" key="1">
    <citation type="submission" date="2015-01" db="EMBL/GenBank/DDBJ databases">
        <title>Genome Sequence of Magnetospirillum magnetotacticum Strain MS-1.</title>
        <authorList>
            <person name="Marinov G.K."/>
            <person name="Smalley M.D."/>
            <person name="DeSalvo G."/>
        </authorList>
    </citation>
    <scope>NUCLEOTIDE SEQUENCE [LARGE SCALE GENOMIC DNA]</scope>
    <source>
        <strain evidence="8 9">MS-1</strain>
    </source>
</reference>
<dbReference type="PROSITE" id="PS51900">
    <property type="entry name" value="CB"/>
    <property type="match status" value="1"/>
</dbReference>
<sequence>MIWCPVGAPEDFMVDKVWLDKKAIEAITLPDEGKRITVWDTEIPGFGVRVTSTGAKSFILSYWSSRSKKRFKIGDYPTWSASAARAEAIKLRKDIDRGEDPMAERQDERQAPTFKDLADEYLRDHAPKKRTGEHDRQTLDRHILRRFGGQKVADITHRQVEIYHRDRSQDAPTQANREIALLSKMFALAIKWGYRPDNPAKGIERNPENKRERYLSTEEISHLLDAMNKHTVAASRHCANLIRFLLLTGARRGETMSATWDQVDLETGVWIKPSSHTKQKKTHRVPLSAPALALLVDMKAKADAEAKKANEEPSKFLFPGRGKDHITSPKKYWEMIRERATVSLWASKPETTAGKLVAELTIDDLPEHRKVVAWAQIKGVELPAGITDVNVHDLRHSYASILASSGLSLPIIGQLLGHTQTQTTARYAHLFDDPLREATNRVGSLLDGLASGRSAEVTQLKGGRNG</sequence>
<evidence type="ECO:0000313" key="8">
    <source>
        <dbReference type="EMBL" id="KIL98839.1"/>
    </source>
</evidence>
<dbReference type="Gene3D" id="3.30.160.390">
    <property type="entry name" value="Integrase, DNA-binding domain"/>
    <property type="match status" value="1"/>
</dbReference>
<dbReference type="PROSITE" id="PS51898">
    <property type="entry name" value="TYR_RECOMBINASE"/>
    <property type="match status" value="1"/>
</dbReference>
<evidence type="ECO:0000256" key="5">
    <source>
        <dbReference type="PROSITE-ProRule" id="PRU01248"/>
    </source>
</evidence>
<comment type="caution">
    <text evidence="8">The sequence shown here is derived from an EMBL/GenBank/DDBJ whole genome shotgun (WGS) entry which is preliminary data.</text>
</comment>
<proteinExistence type="inferred from homology"/>
<accession>A0A0C2YGD8</accession>
<comment type="similarity">
    <text evidence="1">Belongs to the 'phage' integrase family.</text>
</comment>
<keyword evidence="2" id="KW-0229">DNA integration</keyword>
<dbReference type="GO" id="GO:0006310">
    <property type="term" value="P:DNA recombination"/>
    <property type="evidence" value="ECO:0007669"/>
    <property type="project" value="UniProtKB-KW"/>
</dbReference>
<dbReference type="EMBL" id="JXSL01000027">
    <property type="protein sequence ID" value="KIL98839.1"/>
    <property type="molecule type" value="Genomic_DNA"/>
</dbReference>
<evidence type="ECO:0000313" key="9">
    <source>
        <dbReference type="Proteomes" id="UP000031971"/>
    </source>
</evidence>
<evidence type="ECO:0000256" key="1">
    <source>
        <dbReference type="ARBA" id="ARBA00008857"/>
    </source>
</evidence>
<feature type="domain" description="Core-binding (CB)" evidence="7">
    <location>
        <begin position="112"/>
        <end position="190"/>
    </location>
</feature>
<dbReference type="InterPro" id="IPR010998">
    <property type="entry name" value="Integrase_recombinase_N"/>
</dbReference>
<dbReference type="InterPro" id="IPR013762">
    <property type="entry name" value="Integrase-like_cat_sf"/>
</dbReference>
<dbReference type="Proteomes" id="UP000031971">
    <property type="component" value="Unassembled WGS sequence"/>
</dbReference>
<keyword evidence="3 5" id="KW-0238">DNA-binding</keyword>
<dbReference type="AlphaFoldDB" id="A0A0C2YGD8"/>
<evidence type="ECO:0000259" key="6">
    <source>
        <dbReference type="PROSITE" id="PS51898"/>
    </source>
</evidence>
<name>A0A0C2YGD8_PARME</name>
<dbReference type="STRING" id="272627.CCC_02289"/>
<dbReference type="Gene3D" id="1.10.150.130">
    <property type="match status" value="1"/>
</dbReference>
<dbReference type="SUPFAM" id="SSF56349">
    <property type="entry name" value="DNA breaking-rejoining enzymes"/>
    <property type="match status" value="1"/>
</dbReference>
<dbReference type="InterPro" id="IPR038488">
    <property type="entry name" value="Integrase_DNA-bd_sf"/>
</dbReference>
<evidence type="ECO:0000256" key="4">
    <source>
        <dbReference type="ARBA" id="ARBA00023172"/>
    </source>
</evidence>
<dbReference type="PANTHER" id="PTHR30629">
    <property type="entry name" value="PROPHAGE INTEGRASE"/>
    <property type="match status" value="1"/>
</dbReference>
<dbReference type="GO" id="GO:0003677">
    <property type="term" value="F:DNA binding"/>
    <property type="evidence" value="ECO:0007669"/>
    <property type="project" value="UniProtKB-UniRule"/>
</dbReference>
<dbReference type="Gene3D" id="1.10.443.10">
    <property type="entry name" value="Intergrase catalytic core"/>
    <property type="match status" value="1"/>
</dbReference>
<keyword evidence="4" id="KW-0233">DNA recombination</keyword>
<organism evidence="8 9">
    <name type="scientific">Paramagnetospirillum magnetotacticum MS-1</name>
    <dbReference type="NCBI Taxonomy" id="272627"/>
    <lineage>
        <taxon>Bacteria</taxon>
        <taxon>Pseudomonadati</taxon>
        <taxon>Pseudomonadota</taxon>
        <taxon>Alphaproteobacteria</taxon>
        <taxon>Rhodospirillales</taxon>
        <taxon>Magnetospirillaceae</taxon>
        <taxon>Paramagnetospirillum</taxon>
    </lineage>
</organism>
<evidence type="ECO:0000256" key="3">
    <source>
        <dbReference type="ARBA" id="ARBA00023125"/>
    </source>
</evidence>
<keyword evidence="9" id="KW-1185">Reference proteome</keyword>
<gene>
    <name evidence="8" type="ORF">CCC_02289</name>
</gene>
<dbReference type="Pfam" id="PF22022">
    <property type="entry name" value="Phage_int_M"/>
    <property type="match status" value="1"/>
</dbReference>
<protein>
    <submittedName>
        <fullName evidence="8">Integrase</fullName>
    </submittedName>
</protein>
<dbReference type="InterPro" id="IPR011010">
    <property type="entry name" value="DNA_brk_join_enz"/>
</dbReference>
<feature type="domain" description="Tyr recombinase" evidence="6">
    <location>
        <begin position="210"/>
        <end position="440"/>
    </location>
</feature>
<evidence type="ECO:0000256" key="2">
    <source>
        <dbReference type="ARBA" id="ARBA00022908"/>
    </source>
</evidence>
<dbReference type="GO" id="GO:0015074">
    <property type="term" value="P:DNA integration"/>
    <property type="evidence" value="ECO:0007669"/>
    <property type="project" value="UniProtKB-KW"/>
</dbReference>
<dbReference type="PANTHER" id="PTHR30629:SF2">
    <property type="entry name" value="PROPHAGE INTEGRASE INTS-RELATED"/>
    <property type="match status" value="1"/>
</dbReference>